<comment type="caution">
    <text evidence="2">The sequence shown here is derived from an EMBL/GenBank/DDBJ whole genome shotgun (WGS) entry which is preliminary data.</text>
</comment>
<evidence type="ECO:0000313" key="3">
    <source>
        <dbReference type="Proteomes" id="UP001293254"/>
    </source>
</evidence>
<dbReference type="EMBL" id="JACGWO010000003">
    <property type="protein sequence ID" value="KAK4431126.1"/>
    <property type="molecule type" value="Genomic_DNA"/>
</dbReference>
<gene>
    <name evidence="2" type="ORF">Salat_0874700</name>
</gene>
<feature type="region of interest" description="Disordered" evidence="1">
    <location>
        <begin position="140"/>
        <end position="175"/>
    </location>
</feature>
<evidence type="ECO:0000256" key="1">
    <source>
        <dbReference type="SAM" id="MobiDB-lite"/>
    </source>
</evidence>
<reference evidence="2" key="1">
    <citation type="submission" date="2020-06" db="EMBL/GenBank/DDBJ databases">
        <authorList>
            <person name="Li T."/>
            <person name="Hu X."/>
            <person name="Zhang T."/>
            <person name="Song X."/>
            <person name="Zhang H."/>
            <person name="Dai N."/>
            <person name="Sheng W."/>
            <person name="Hou X."/>
            <person name="Wei L."/>
        </authorList>
    </citation>
    <scope>NUCLEOTIDE SEQUENCE</scope>
    <source>
        <strain evidence="2">3651</strain>
        <tissue evidence="2">Leaf</tissue>
    </source>
</reference>
<dbReference type="AlphaFoldDB" id="A0AAE1YJ33"/>
<sequence>MCLSYLDELANEAELVGKKKYFTLDDKGFKEIECADELVSICLQNELNRESDIYVKVIGSGSETAPVDRERVIEDLEGLFDCDFEDFEEWTENDTENNVVRPENEDINLLENEIGLDINTRNGDESSDMGEDNLLDCEDNLDSVLGSEGDKSDKEDEHTQFPVCNAEETYDPGICKPENEPKLEILLLYK</sequence>
<dbReference type="Proteomes" id="UP001293254">
    <property type="component" value="Unassembled WGS sequence"/>
</dbReference>
<protein>
    <submittedName>
        <fullName evidence="2">Uncharacterized protein</fullName>
    </submittedName>
</protein>
<proteinExistence type="predicted"/>
<reference evidence="2" key="2">
    <citation type="journal article" date="2024" name="Plant">
        <title>Genomic evolution and insights into agronomic trait innovations of Sesamum species.</title>
        <authorList>
            <person name="Miao H."/>
            <person name="Wang L."/>
            <person name="Qu L."/>
            <person name="Liu H."/>
            <person name="Sun Y."/>
            <person name="Le M."/>
            <person name="Wang Q."/>
            <person name="Wei S."/>
            <person name="Zheng Y."/>
            <person name="Lin W."/>
            <person name="Duan Y."/>
            <person name="Cao H."/>
            <person name="Xiong S."/>
            <person name="Wang X."/>
            <person name="Wei L."/>
            <person name="Li C."/>
            <person name="Ma Q."/>
            <person name="Ju M."/>
            <person name="Zhao R."/>
            <person name="Li G."/>
            <person name="Mu C."/>
            <person name="Tian Q."/>
            <person name="Mei H."/>
            <person name="Zhang T."/>
            <person name="Gao T."/>
            <person name="Zhang H."/>
        </authorList>
    </citation>
    <scope>NUCLEOTIDE SEQUENCE</scope>
    <source>
        <strain evidence="2">3651</strain>
    </source>
</reference>
<keyword evidence="3" id="KW-1185">Reference proteome</keyword>
<feature type="compositionally biased region" description="Basic and acidic residues" evidence="1">
    <location>
        <begin position="148"/>
        <end position="159"/>
    </location>
</feature>
<evidence type="ECO:0000313" key="2">
    <source>
        <dbReference type="EMBL" id="KAK4431126.1"/>
    </source>
</evidence>
<accession>A0AAE1YJ33</accession>
<name>A0AAE1YJ33_9LAMI</name>
<organism evidence="2 3">
    <name type="scientific">Sesamum alatum</name>
    <dbReference type="NCBI Taxonomy" id="300844"/>
    <lineage>
        <taxon>Eukaryota</taxon>
        <taxon>Viridiplantae</taxon>
        <taxon>Streptophyta</taxon>
        <taxon>Embryophyta</taxon>
        <taxon>Tracheophyta</taxon>
        <taxon>Spermatophyta</taxon>
        <taxon>Magnoliopsida</taxon>
        <taxon>eudicotyledons</taxon>
        <taxon>Gunneridae</taxon>
        <taxon>Pentapetalae</taxon>
        <taxon>asterids</taxon>
        <taxon>lamiids</taxon>
        <taxon>Lamiales</taxon>
        <taxon>Pedaliaceae</taxon>
        <taxon>Sesamum</taxon>
    </lineage>
</organism>